<dbReference type="OMA" id="MTWNLKN"/>
<name>C1MP00_MICPC</name>
<proteinExistence type="predicted"/>
<protein>
    <submittedName>
        <fullName evidence="3">Endonuclease/exonuclease/phosphatase</fullName>
    </submittedName>
</protein>
<accession>C1MP00</accession>
<feature type="domain" description="BRCT" evidence="2">
    <location>
        <begin position="1"/>
        <end position="95"/>
    </location>
</feature>
<dbReference type="OrthoDB" id="10627274at2759"/>
<keyword evidence="3" id="KW-0269">Exonuclease</keyword>
<feature type="region of interest" description="Disordered" evidence="1">
    <location>
        <begin position="935"/>
        <end position="971"/>
    </location>
</feature>
<evidence type="ECO:0000259" key="2">
    <source>
        <dbReference type="PROSITE" id="PS50172"/>
    </source>
</evidence>
<dbReference type="InterPro" id="IPR036047">
    <property type="entry name" value="F-box-like_dom_sf"/>
</dbReference>
<dbReference type="PANTHER" id="PTHR12121">
    <property type="entry name" value="CARBON CATABOLITE REPRESSOR PROTEIN 4"/>
    <property type="match status" value="1"/>
</dbReference>
<feature type="region of interest" description="Disordered" evidence="1">
    <location>
        <begin position="103"/>
        <end position="158"/>
    </location>
</feature>
<dbReference type="AlphaFoldDB" id="C1MP00"/>
<feature type="compositionally biased region" description="Gly residues" evidence="1">
    <location>
        <begin position="653"/>
        <end position="662"/>
    </location>
</feature>
<dbReference type="EMBL" id="GG663737">
    <property type="protein sequence ID" value="EEH58845.1"/>
    <property type="molecule type" value="Genomic_DNA"/>
</dbReference>
<dbReference type="InterPro" id="IPR001357">
    <property type="entry name" value="BRCT_dom"/>
</dbReference>
<evidence type="ECO:0000256" key="1">
    <source>
        <dbReference type="SAM" id="MobiDB-lite"/>
    </source>
</evidence>
<sequence length="971" mass="103131">MALANATFALASACSKTSLATWTKMVEENGGRLVARGARLDADARVTHVVFVDAASHSTPAATRATIEALPFACRGVVPGRAPPMLLAKTWLVESCKRHARGEPPAAFESHELSRDASNEGGGVRAPLATVQPDADALPARRGGGGATKSPRRSAIDDDDAVRVLDALTSAATARDLDASRDPHDLRSACVAATLREACASLREYRPNRRMTSRADFDRFASQGYPGFVGRTCAARDVVEDAMGATWDARDASDHDAAAAFAAAAATSKAGKRRRVRGEDRLSTLPPEVLRRCLDGLAMLDVLAAAATCRGLAAAALGDRLATTTAAAAAASPPWPSRRGGVGAVRALRVMTWNLKNNDPDPSRRFANQPGAGAKDGGWHWHSRAPLVSRVIQNEKPHVLCVQEDMLSMTREVFASREMRAASCLEYSCFPSPVGGERGADDRVLLEANDDYDGEPGAVSIEIAKLVRSKGRWEQCGVWWRRDTFDLIEAGQFEWVDGRFFAAYEACLERGGGGGGGGGGDATWTRKGKMGYGLDAHMIPMTWALLRLKDGEGGESGASGDEGRRFLCCSTHIESGHDWSSDVPAKIRSSKCIRAAVGRLQQKFGADVPLILAGDLNQQKVQQQYRQLTGEGRALWRGMTALAPPSNAEKGKGGGGGGGGGASRFNFAPLDASKDEDDRRRDLVDVFDALDVDRPDARFEPHGSTSVAERTVRSGGHPGTTWHDWNGPQHAQMISRFMAADNQGAKHHAQLTHADEAELAEGVLDSWRARDARFTTRTRAGWGRSVADAAGVGGGGGGKVGGAAGTSKRLRGAAGHQKHIDHIYVARGDGVRDDARSDVQPKVRVVDARVVTAVNSERLRHLSVSSSSSSSLESSSSLSASASSASLDTRCVCGAAAAAVARGDPPWSRSVADACTCGEFGVWASDHFPVVADLRASYSKGERKPRSRRGERERAHGSPTRGGTWGTESQE</sequence>
<evidence type="ECO:0000313" key="3">
    <source>
        <dbReference type="EMBL" id="EEH58845.1"/>
    </source>
</evidence>
<dbReference type="PANTHER" id="PTHR12121:SF36">
    <property type="entry name" value="ENDONUCLEASE_EXONUCLEASE_PHOSPHATASE DOMAIN-CONTAINING PROTEIN"/>
    <property type="match status" value="1"/>
</dbReference>
<dbReference type="KEGG" id="mpp:MICPUCDRAFT_56092"/>
<organism evidence="4">
    <name type="scientific">Micromonas pusilla (strain CCMP1545)</name>
    <name type="common">Picoplanktonic green alga</name>
    <dbReference type="NCBI Taxonomy" id="564608"/>
    <lineage>
        <taxon>Eukaryota</taxon>
        <taxon>Viridiplantae</taxon>
        <taxon>Chlorophyta</taxon>
        <taxon>Mamiellophyceae</taxon>
        <taxon>Mamiellales</taxon>
        <taxon>Mamiellaceae</taxon>
        <taxon>Micromonas</taxon>
    </lineage>
</organism>
<gene>
    <name evidence="3" type="ORF">MICPUCDRAFT_56092</name>
</gene>
<dbReference type="SUPFAM" id="SSF81383">
    <property type="entry name" value="F-box domain"/>
    <property type="match status" value="1"/>
</dbReference>
<dbReference type="Gene3D" id="3.60.10.10">
    <property type="entry name" value="Endonuclease/exonuclease/phosphatase"/>
    <property type="match status" value="1"/>
</dbReference>
<feature type="compositionally biased region" description="Basic and acidic residues" evidence="1">
    <location>
        <begin position="940"/>
        <end position="956"/>
    </location>
</feature>
<dbReference type="Proteomes" id="UP000001876">
    <property type="component" value="Unassembled WGS sequence"/>
</dbReference>
<feature type="compositionally biased region" description="Basic and acidic residues" evidence="1">
    <location>
        <begin position="109"/>
        <end position="118"/>
    </location>
</feature>
<dbReference type="RefSeq" id="XP_003057200.1">
    <property type="nucleotide sequence ID" value="XM_003057154.1"/>
</dbReference>
<keyword evidence="3" id="KW-0540">Nuclease</keyword>
<dbReference type="InterPro" id="IPR036691">
    <property type="entry name" value="Endo/exonu/phosph_ase_sf"/>
</dbReference>
<keyword evidence="3" id="KW-0378">Hydrolase</keyword>
<dbReference type="SUPFAM" id="SSF56219">
    <property type="entry name" value="DNase I-like"/>
    <property type="match status" value="1"/>
</dbReference>
<dbReference type="PROSITE" id="PS50172">
    <property type="entry name" value="BRCT"/>
    <property type="match status" value="1"/>
</dbReference>
<dbReference type="InterPro" id="IPR050410">
    <property type="entry name" value="CCR4/nocturin_mRNA_transcr"/>
</dbReference>
<evidence type="ECO:0000313" key="4">
    <source>
        <dbReference type="Proteomes" id="UP000001876"/>
    </source>
</evidence>
<dbReference type="GO" id="GO:0000175">
    <property type="term" value="F:3'-5'-RNA exonuclease activity"/>
    <property type="evidence" value="ECO:0007669"/>
    <property type="project" value="TreeGrafter"/>
</dbReference>
<dbReference type="GO" id="GO:0004519">
    <property type="term" value="F:endonuclease activity"/>
    <property type="evidence" value="ECO:0007669"/>
    <property type="project" value="UniProtKB-KW"/>
</dbReference>
<feature type="region of interest" description="Disordered" evidence="1">
    <location>
        <begin position="697"/>
        <end position="725"/>
    </location>
</feature>
<reference evidence="3 4" key="1">
    <citation type="journal article" date="2009" name="Science">
        <title>Green evolution and dynamic adaptations revealed by genomes of the marine picoeukaryotes Micromonas.</title>
        <authorList>
            <person name="Worden A.Z."/>
            <person name="Lee J.H."/>
            <person name="Mock T."/>
            <person name="Rouze P."/>
            <person name="Simmons M.P."/>
            <person name="Aerts A.L."/>
            <person name="Allen A.E."/>
            <person name="Cuvelier M.L."/>
            <person name="Derelle E."/>
            <person name="Everett M.V."/>
            <person name="Foulon E."/>
            <person name="Grimwood J."/>
            <person name="Gundlach H."/>
            <person name="Henrissat B."/>
            <person name="Napoli C."/>
            <person name="McDonald S.M."/>
            <person name="Parker M.S."/>
            <person name="Rombauts S."/>
            <person name="Salamov A."/>
            <person name="Von Dassow P."/>
            <person name="Badger J.H."/>
            <person name="Coutinho P.M."/>
            <person name="Demir E."/>
            <person name="Dubchak I."/>
            <person name="Gentemann C."/>
            <person name="Eikrem W."/>
            <person name="Gready J.E."/>
            <person name="John U."/>
            <person name="Lanier W."/>
            <person name="Lindquist E.A."/>
            <person name="Lucas S."/>
            <person name="Mayer K.F."/>
            <person name="Moreau H."/>
            <person name="Not F."/>
            <person name="Otillar R."/>
            <person name="Panaud O."/>
            <person name="Pangilinan J."/>
            <person name="Paulsen I."/>
            <person name="Piegu B."/>
            <person name="Poliakov A."/>
            <person name="Robbens S."/>
            <person name="Schmutz J."/>
            <person name="Toulza E."/>
            <person name="Wyss T."/>
            <person name="Zelensky A."/>
            <person name="Zhou K."/>
            <person name="Armbrust E.V."/>
            <person name="Bhattacharya D."/>
            <person name="Goodenough U.W."/>
            <person name="Van de Peer Y."/>
            <person name="Grigoriev I.V."/>
        </authorList>
    </citation>
    <scope>NUCLEOTIDE SEQUENCE [LARGE SCALE GENOMIC DNA]</scope>
    <source>
        <strain evidence="3 4">CCMP1545</strain>
    </source>
</reference>
<keyword evidence="3" id="KW-0255">Endonuclease</keyword>
<dbReference type="GeneID" id="9682082"/>
<keyword evidence="4" id="KW-1185">Reference proteome</keyword>
<feature type="region of interest" description="Disordered" evidence="1">
    <location>
        <begin position="643"/>
        <end position="678"/>
    </location>
</feature>